<evidence type="ECO:0000256" key="3">
    <source>
        <dbReference type="ARBA" id="ARBA00005641"/>
    </source>
</evidence>
<evidence type="ECO:0000313" key="11">
    <source>
        <dbReference type="EMBL" id="KZO95163.1"/>
    </source>
</evidence>
<dbReference type="Pfam" id="PF26410">
    <property type="entry name" value="GH5_mannosidase"/>
    <property type="match status" value="1"/>
</dbReference>
<gene>
    <name evidence="11" type="ORF">CALVIDRAFT_179481</name>
</gene>
<proteinExistence type="inferred from homology"/>
<keyword evidence="5" id="KW-0964">Secreted</keyword>
<evidence type="ECO:0000256" key="1">
    <source>
        <dbReference type="ARBA" id="ARBA00001678"/>
    </source>
</evidence>
<evidence type="ECO:0000256" key="5">
    <source>
        <dbReference type="ARBA" id="ARBA00022525"/>
    </source>
</evidence>
<dbReference type="Proteomes" id="UP000076738">
    <property type="component" value="Unassembled WGS sequence"/>
</dbReference>
<dbReference type="GO" id="GO:0005576">
    <property type="term" value="C:extracellular region"/>
    <property type="evidence" value="ECO:0007669"/>
    <property type="project" value="UniProtKB-SubCell"/>
</dbReference>
<protein>
    <recommendedName>
        <fullName evidence="4">mannan endo-1,4-beta-mannosidase</fullName>
        <ecNumber evidence="4">3.2.1.78</ecNumber>
    </recommendedName>
</protein>
<keyword evidence="7 11" id="KW-0378">Hydrolase</keyword>
<dbReference type="EC" id="3.2.1.78" evidence="4"/>
<evidence type="ECO:0000256" key="7">
    <source>
        <dbReference type="ARBA" id="ARBA00022801"/>
    </source>
</evidence>
<evidence type="ECO:0000256" key="2">
    <source>
        <dbReference type="ARBA" id="ARBA00004613"/>
    </source>
</evidence>
<dbReference type="STRING" id="1330018.A0A167KZ22"/>
<sequence length="580" mass="64176">MQSHIPCFLLALLFAVGVTALVIPASNIVAHGVRAAVAPPAVPASNPSTVEPGPVPNYGFIHPSGGHLYDGLGNLWDFATFNSPHLLTCEPFEVDDTMRTLAAGFARPVTRTYVLQVTSINIDASDAHIVSWDNTTMDWVYNEAMFQQMDYVLATAAKYGVKVVHPIINQDYGSQDSNYAGNWADLIRMRYGFATYEDTYAVNWFADPVMLDSFKLIITYLLNRVNTVNGVRYGDDPTFLAHETGNEMNYLGYLPAPGNWTVAVAAHIKSLAPNTMVLDGSLARNNYTDESFALEALQSPLVDLFSYHYYRDNPPAYDYRRINADSAYVQSFGKTYVVGEHGFYANYSEYEDFYQRQKESNTAGAMVWSIRPHSAEGGFITHGEGDGIFSYHAPGWSPQQTADFDPLELGIIHITRRASYTMLDEPTPAQFPIPNAPEVWVANNGTSGTGLSWRGGAWAQHYEVWSVQLGHLYWVKIATYVLDDVDAGDAYFTIDASAPEQTITPTYPTLPTNAPNIAWSDPKLPQTTGHPGWLPFKREEAPAARDAPQPDLNWKSAFYMMRGVSVDGIAGPFSNVVIAY</sequence>
<evidence type="ECO:0000313" key="12">
    <source>
        <dbReference type="Proteomes" id="UP000076738"/>
    </source>
</evidence>
<dbReference type="InterPro" id="IPR001547">
    <property type="entry name" value="Glyco_hydro_5"/>
</dbReference>
<keyword evidence="8" id="KW-0326">Glycosidase</keyword>
<keyword evidence="12" id="KW-1185">Reference proteome</keyword>
<feature type="domain" description="Glycoside hydrolase family 5" evidence="10">
    <location>
        <begin position="136"/>
        <end position="337"/>
    </location>
</feature>
<dbReference type="PANTHER" id="PTHR31451:SF39">
    <property type="entry name" value="MANNAN ENDO-1,4-BETA-MANNOSIDASE 1"/>
    <property type="match status" value="1"/>
</dbReference>
<reference evidence="11 12" key="1">
    <citation type="journal article" date="2016" name="Mol. Biol. Evol.">
        <title>Comparative Genomics of Early-Diverging Mushroom-Forming Fungi Provides Insights into the Origins of Lignocellulose Decay Capabilities.</title>
        <authorList>
            <person name="Nagy L.G."/>
            <person name="Riley R."/>
            <person name="Tritt A."/>
            <person name="Adam C."/>
            <person name="Daum C."/>
            <person name="Floudas D."/>
            <person name="Sun H."/>
            <person name="Yadav J.S."/>
            <person name="Pangilinan J."/>
            <person name="Larsson K.H."/>
            <person name="Matsuura K."/>
            <person name="Barry K."/>
            <person name="Labutti K."/>
            <person name="Kuo R."/>
            <person name="Ohm R.A."/>
            <person name="Bhattacharya S.S."/>
            <person name="Shirouzu T."/>
            <person name="Yoshinaga Y."/>
            <person name="Martin F.M."/>
            <person name="Grigoriev I.V."/>
            <person name="Hibbett D.S."/>
        </authorList>
    </citation>
    <scope>NUCLEOTIDE SEQUENCE [LARGE SCALE GENOMIC DNA]</scope>
    <source>
        <strain evidence="11 12">TUFC12733</strain>
    </source>
</reference>
<comment type="similarity">
    <text evidence="3">Belongs to the glycosyl hydrolase 5 (cellulase A) family.</text>
</comment>
<dbReference type="PANTHER" id="PTHR31451">
    <property type="match status" value="1"/>
</dbReference>
<feature type="chain" id="PRO_5007889599" description="mannan endo-1,4-beta-mannosidase" evidence="9">
    <location>
        <begin position="21"/>
        <end position="580"/>
    </location>
</feature>
<evidence type="ECO:0000256" key="6">
    <source>
        <dbReference type="ARBA" id="ARBA00022729"/>
    </source>
</evidence>
<evidence type="ECO:0000259" key="10">
    <source>
        <dbReference type="Pfam" id="PF26410"/>
    </source>
</evidence>
<accession>A0A167KZ22</accession>
<feature type="signal peptide" evidence="9">
    <location>
        <begin position="1"/>
        <end position="20"/>
    </location>
</feature>
<evidence type="ECO:0000256" key="9">
    <source>
        <dbReference type="SAM" id="SignalP"/>
    </source>
</evidence>
<keyword evidence="6 9" id="KW-0732">Signal</keyword>
<comment type="catalytic activity">
    <reaction evidence="1">
        <text>Random hydrolysis of (1-&gt;4)-beta-D-mannosidic linkages in mannans, galactomannans and glucomannans.</text>
        <dbReference type="EC" id="3.2.1.78"/>
    </reaction>
</comment>
<dbReference type="Gene3D" id="3.20.20.80">
    <property type="entry name" value="Glycosidases"/>
    <property type="match status" value="1"/>
</dbReference>
<dbReference type="OrthoDB" id="406631at2759"/>
<dbReference type="EMBL" id="KV417290">
    <property type="protein sequence ID" value="KZO95163.1"/>
    <property type="molecule type" value="Genomic_DNA"/>
</dbReference>
<dbReference type="InterPro" id="IPR017853">
    <property type="entry name" value="GH"/>
</dbReference>
<name>A0A167KZ22_CALVF</name>
<dbReference type="GO" id="GO:0016985">
    <property type="term" value="F:mannan endo-1,4-beta-mannosidase activity"/>
    <property type="evidence" value="ECO:0007669"/>
    <property type="project" value="UniProtKB-EC"/>
</dbReference>
<dbReference type="SUPFAM" id="SSF51445">
    <property type="entry name" value="(Trans)glycosidases"/>
    <property type="match status" value="1"/>
</dbReference>
<comment type="subcellular location">
    <subcellularLocation>
        <location evidence="2">Secreted</location>
    </subcellularLocation>
</comment>
<organism evidence="11 12">
    <name type="scientific">Calocera viscosa (strain TUFC12733)</name>
    <dbReference type="NCBI Taxonomy" id="1330018"/>
    <lineage>
        <taxon>Eukaryota</taxon>
        <taxon>Fungi</taxon>
        <taxon>Dikarya</taxon>
        <taxon>Basidiomycota</taxon>
        <taxon>Agaricomycotina</taxon>
        <taxon>Dacrymycetes</taxon>
        <taxon>Dacrymycetales</taxon>
        <taxon>Dacrymycetaceae</taxon>
        <taxon>Calocera</taxon>
    </lineage>
</organism>
<evidence type="ECO:0000256" key="8">
    <source>
        <dbReference type="ARBA" id="ARBA00023295"/>
    </source>
</evidence>
<evidence type="ECO:0000256" key="4">
    <source>
        <dbReference type="ARBA" id="ARBA00012706"/>
    </source>
</evidence>
<dbReference type="InterPro" id="IPR045053">
    <property type="entry name" value="MAN-like"/>
</dbReference>
<dbReference type="AlphaFoldDB" id="A0A167KZ22"/>